<name>A0ABW0QBY7_9BURK</name>
<dbReference type="RefSeq" id="WP_068832433.1">
    <property type="nucleotide sequence ID" value="NZ_JBHSMX010000024.1"/>
</dbReference>
<keyword evidence="2" id="KW-1185">Reference proteome</keyword>
<evidence type="ECO:0000313" key="1">
    <source>
        <dbReference type="EMBL" id="MFC5522361.1"/>
    </source>
</evidence>
<dbReference type="EMBL" id="JBHSMX010000024">
    <property type="protein sequence ID" value="MFC5522361.1"/>
    <property type="molecule type" value="Genomic_DNA"/>
</dbReference>
<protein>
    <recommendedName>
        <fullName evidence="3">Cytochrome c domain-containing protein</fullName>
    </recommendedName>
</protein>
<comment type="caution">
    <text evidence="1">The sequence shown here is derived from an EMBL/GenBank/DDBJ whole genome shotgun (WGS) entry which is preliminary data.</text>
</comment>
<evidence type="ECO:0008006" key="3">
    <source>
        <dbReference type="Google" id="ProtNLM"/>
    </source>
</evidence>
<dbReference type="InterPro" id="IPR036280">
    <property type="entry name" value="Multihaem_cyt_sf"/>
</dbReference>
<organism evidence="1 2">
    <name type="scientific">Polaromonas jejuensis</name>
    <dbReference type="NCBI Taxonomy" id="457502"/>
    <lineage>
        <taxon>Bacteria</taxon>
        <taxon>Pseudomonadati</taxon>
        <taxon>Pseudomonadota</taxon>
        <taxon>Betaproteobacteria</taxon>
        <taxon>Burkholderiales</taxon>
        <taxon>Comamonadaceae</taxon>
        <taxon>Polaromonas</taxon>
    </lineage>
</organism>
<proteinExistence type="predicted"/>
<accession>A0ABW0QBY7</accession>
<reference evidence="2" key="1">
    <citation type="journal article" date="2019" name="Int. J. Syst. Evol. Microbiol.">
        <title>The Global Catalogue of Microorganisms (GCM) 10K type strain sequencing project: providing services to taxonomists for standard genome sequencing and annotation.</title>
        <authorList>
            <consortium name="The Broad Institute Genomics Platform"/>
            <consortium name="The Broad Institute Genome Sequencing Center for Infectious Disease"/>
            <person name="Wu L."/>
            <person name="Ma J."/>
        </authorList>
    </citation>
    <scope>NUCLEOTIDE SEQUENCE [LARGE SCALE GENOMIC DNA]</scope>
    <source>
        <strain evidence="2">CGMCC 4.7277</strain>
    </source>
</reference>
<gene>
    <name evidence="1" type="ORF">ACFPP7_15785</name>
</gene>
<dbReference type="SUPFAM" id="SSF48695">
    <property type="entry name" value="Multiheme cytochromes"/>
    <property type="match status" value="1"/>
</dbReference>
<evidence type="ECO:0000313" key="2">
    <source>
        <dbReference type="Proteomes" id="UP001596084"/>
    </source>
</evidence>
<dbReference type="Proteomes" id="UP001596084">
    <property type="component" value="Unassembled WGS sequence"/>
</dbReference>
<sequence length="227" mass="24039">MRLSSDRLTAEGIQRGSRVLQASRIRWHTAAAVACFALSGSLHAQGAPEPGAAGDGGWREIYSVLTHPRCLNCHTTTGYPRQGDDRHRHKFGVVRGHEGKGAPSALCMACHQASNNASSGVPGGPGWHLAPLSMSWESRPGVAMSSAALCSTLKTRAKNGNHSLAELVEHHQKEPLVLWAFEPGMRSDGTPRAAPPMTHEQFAKTFAAWVKAGGPCPGPDKTAAASK</sequence>